<organism evidence="1 2">
    <name type="scientific">Alicyclobacillus fastidiosus</name>
    <dbReference type="NCBI Taxonomy" id="392011"/>
    <lineage>
        <taxon>Bacteria</taxon>
        <taxon>Bacillati</taxon>
        <taxon>Bacillota</taxon>
        <taxon>Bacilli</taxon>
        <taxon>Bacillales</taxon>
        <taxon>Alicyclobacillaceae</taxon>
        <taxon>Alicyclobacillus</taxon>
    </lineage>
</organism>
<evidence type="ECO:0008006" key="3">
    <source>
        <dbReference type="Google" id="ProtNLM"/>
    </source>
</evidence>
<proteinExistence type="predicted"/>
<comment type="caution">
    <text evidence="1">The sequence shown here is derived from an EMBL/GenBank/DDBJ whole genome shotgun (WGS) entry which is preliminary data.</text>
</comment>
<gene>
    <name evidence="1" type="ORF">KKP3000_004017</name>
</gene>
<accession>A0ABV5AEQ2</accession>
<keyword evidence="2" id="KW-1185">Reference proteome</keyword>
<reference evidence="1 2" key="1">
    <citation type="journal article" date="2024" name="Int. J. Mol. Sci.">
        <title>Exploration of Alicyclobacillus spp. Genome in Search of Antibiotic Resistance.</title>
        <authorList>
            <person name="Bucka-Kolendo J."/>
            <person name="Kiousi D.E."/>
            <person name="Dekowska A."/>
            <person name="Mikolajczuk-Szczyrba A."/>
            <person name="Karadedos D.M."/>
            <person name="Michael P."/>
            <person name="Galanis A."/>
            <person name="Sokolowska B."/>
        </authorList>
    </citation>
    <scope>NUCLEOTIDE SEQUENCE [LARGE SCALE GENOMIC DNA]</scope>
    <source>
        <strain evidence="1 2">KKP 3000</strain>
    </source>
</reference>
<evidence type="ECO:0000313" key="1">
    <source>
        <dbReference type="EMBL" id="MFB5190546.1"/>
    </source>
</evidence>
<name>A0ABV5AEQ2_9BACL</name>
<dbReference type="Proteomes" id="UP001579974">
    <property type="component" value="Unassembled WGS sequence"/>
</dbReference>
<evidence type="ECO:0000313" key="2">
    <source>
        <dbReference type="Proteomes" id="UP001579974"/>
    </source>
</evidence>
<dbReference type="RefSeq" id="WP_275474831.1">
    <property type="nucleotide sequence ID" value="NZ_CP162940.1"/>
</dbReference>
<sequence length="58" mass="6539">MRVPDLNQIVSMEKAALEQLEQDHLTETTTHCPFCGGNVRISYHEWIGLTSVCDNGCF</sequence>
<dbReference type="EMBL" id="JBDXSU010000006">
    <property type="protein sequence ID" value="MFB5190546.1"/>
    <property type="molecule type" value="Genomic_DNA"/>
</dbReference>
<protein>
    <recommendedName>
        <fullName evidence="3">Restriction alleviation protein, Lar family</fullName>
    </recommendedName>
</protein>